<accession>A0ABW5C9P2</accession>
<evidence type="ECO:0000313" key="1">
    <source>
        <dbReference type="EMBL" id="MFD2232778.1"/>
    </source>
</evidence>
<evidence type="ECO:0008006" key="3">
    <source>
        <dbReference type="Google" id="ProtNLM"/>
    </source>
</evidence>
<dbReference type="EMBL" id="JBHUIY010000004">
    <property type="protein sequence ID" value="MFD2232778.1"/>
    <property type="molecule type" value="Genomic_DNA"/>
</dbReference>
<keyword evidence="2" id="KW-1185">Reference proteome</keyword>
<dbReference type="Proteomes" id="UP001597296">
    <property type="component" value="Unassembled WGS sequence"/>
</dbReference>
<name>A0ABW5C9P2_9PROT</name>
<proteinExistence type="predicted"/>
<protein>
    <recommendedName>
        <fullName evidence="3">Phage terminase small subunit</fullName>
    </recommendedName>
</protein>
<dbReference type="RefSeq" id="WP_377314403.1">
    <property type="nucleotide sequence ID" value="NZ_JBHUIY010000004.1"/>
</dbReference>
<sequence>MTAKRSTDWEAIEREFRAGQLSVREIARQHGVTDTAVRKRAKVEQWDRDLSGQVREVVRSRLVRTEVRSANAREAVDAAAARGVDVVLRHRRRLSRLGDLADRLAERAETLLSADDPLPLDALADAAQTVESVGRAVDRLIKGERQAFGLDDAGGGEGDDALAERLARAKRRLTPDA</sequence>
<gene>
    <name evidence="1" type="ORF">ACFSNB_03060</name>
</gene>
<evidence type="ECO:0000313" key="2">
    <source>
        <dbReference type="Proteomes" id="UP001597296"/>
    </source>
</evidence>
<reference evidence="2" key="1">
    <citation type="journal article" date="2019" name="Int. J. Syst. Evol. Microbiol.">
        <title>The Global Catalogue of Microorganisms (GCM) 10K type strain sequencing project: providing services to taxonomists for standard genome sequencing and annotation.</title>
        <authorList>
            <consortium name="The Broad Institute Genomics Platform"/>
            <consortium name="The Broad Institute Genome Sequencing Center for Infectious Disease"/>
            <person name="Wu L."/>
            <person name="Ma J."/>
        </authorList>
    </citation>
    <scope>NUCLEOTIDE SEQUENCE [LARGE SCALE GENOMIC DNA]</scope>
    <source>
        <strain evidence="2">KCTC 15012</strain>
    </source>
</reference>
<organism evidence="1 2">
    <name type="scientific">Phaeospirillum tilakii</name>
    <dbReference type="NCBI Taxonomy" id="741673"/>
    <lineage>
        <taxon>Bacteria</taxon>
        <taxon>Pseudomonadati</taxon>
        <taxon>Pseudomonadota</taxon>
        <taxon>Alphaproteobacteria</taxon>
        <taxon>Rhodospirillales</taxon>
        <taxon>Rhodospirillaceae</taxon>
        <taxon>Phaeospirillum</taxon>
    </lineage>
</organism>
<comment type="caution">
    <text evidence="1">The sequence shown here is derived from an EMBL/GenBank/DDBJ whole genome shotgun (WGS) entry which is preliminary data.</text>
</comment>